<evidence type="ECO:0000256" key="9">
    <source>
        <dbReference type="RuleBase" id="RU003357"/>
    </source>
</evidence>
<dbReference type="GO" id="GO:0044718">
    <property type="term" value="P:siderophore transmembrane transport"/>
    <property type="evidence" value="ECO:0007669"/>
    <property type="project" value="TreeGrafter"/>
</dbReference>
<dbReference type="GO" id="GO:0009279">
    <property type="term" value="C:cell outer membrane"/>
    <property type="evidence" value="ECO:0007669"/>
    <property type="project" value="UniProtKB-SubCell"/>
</dbReference>
<evidence type="ECO:0000256" key="2">
    <source>
        <dbReference type="ARBA" id="ARBA00022448"/>
    </source>
</evidence>
<dbReference type="KEGG" id="str:Sterm_0582"/>
<keyword evidence="4 8" id="KW-0812">Transmembrane</keyword>
<dbReference type="InterPro" id="IPR036942">
    <property type="entry name" value="Beta-barrel_TonB_sf"/>
</dbReference>
<dbReference type="STRING" id="526218.Sterm_0582"/>
<keyword evidence="5 9" id="KW-0798">TonB box</keyword>
<dbReference type="Gene3D" id="2.170.130.10">
    <property type="entry name" value="TonB-dependent receptor, plug domain"/>
    <property type="match status" value="1"/>
</dbReference>
<name>D1ANY1_SEBTE</name>
<evidence type="ECO:0000313" key="14">
    <source>
        <dbReference type="Proteomes" id="UP000000845"/>
    </source>
</evidence>
<evidence type="ECO:0000256" key="5">
    <source>
        <dbReference type="ARBA" id="ARBA00023077"/>
    </source>
</evidence>
<gene>
    <name evidence="13" type="ordered locus">Sterm_0582</name>
</gene>
<sequence length="664" mass="74059">MFKKIAILCLLAIALLANANEEVTVTGEIRMDENITTTTGFESTVKEQVKNVTVISRDDIEKKGYKNLQEVLRDAPGITFVDAGGGASIDMRGQGDKAVSKVKVLVDGVMMNLLDTSHGVTPINTIGVSNIERIEIIPGGGAVLYGNGTVGGVVNIITKKPTETGGRIGAEYGSHYDKNANAYLGFKINEQLYLNFDYSGRDAHTYRDKEEFRNDYWAAGIRYDISDRQSLAFKGSRFTEDGTSVGALTQAQMDQNREQAGSSLTNYDETRTEFVLDYGINVLDNLRFDITGYWQEDETKTKQDAKMGSISYTSNGLFDDEKFGINLKGKYNYSKGELIFGYNYLDNDMKRQSHSILASGATMSKTTVDLGKVTNSLYILEKHNILDNLQIIGGFREEWAKYTIDRTDGTYALNKDDNDSNSAWELALNYLYRDTGNVYMRYEHGFLSPTPTQLTNKDPLTGYYLNDLKSETYDTYEIGMKDVVLGSYVSLTGFYTKTKDEISQVFTTGHGMGWEFYNLDETERYGIEAFAEQYFGPVTINESIAYIDAEITSGSKKGQNIPYVSDIKATIGVKYEIIKNLNAGLNFNYYGDAEDAAGKKVDAYSTTDFVVSYDFENGIGIIAGVNNLFNEKYNTYQSTSTSTGVTEYKPADEINYYVGVRYAF</sequence>
<dbReference type="InterPro" id="IPR037066">
    <property type="entry name" value="Plug_dom_sf"/>
</dbReference>
<reference evidence="13 14" key="2">
    <citation type="journal article" date="2010" name="Stand. Genomic Sci.">
        <title>Complete genome sequence of Sebaldella termitidis type strain (NCTC 11300).</title>
        <authorList>
            <person name="Harmon-Smith M."/>
            <person name="Celia L."/>
            <person name="Chertkov O."/>
            <person name="Lapidus A."/>
            <person name="Copeland A."/>
            <person name="Glavina Del Rio T."/>
            <person name="Nolan M."/>
            <person name="Lucas S."/>
            <person name="Tice H."/>
            <person name="Cheng J.F."/>
            <person name="Han C."/>
            <person name="Detter J.C."/>
            <person name="Bruce D."/>
            <person name="Goodwin L."/>
            <person name="Pitluck S."/>
            <person name="Pati A."/>
            <person name="Liolios K."/>
            <person name="Ivanova N."/>
            <person name="Mavromatis K."/>
            <person name="Mikhailova N."/>
            <person name="Chen A."/>
            <person name="Palaniappan K."/>
            <person name="Land M."/>
            <person name="Hauser L."/>
            <person name="Chang Y.J."/>
            <person name="Jeffries C.D."/>
            <person name="Brettin T."/>
            <person name="Goker M."/>
            <person name="Beck B."/>
            <person name="Bristow J."/>
            <person name="Eisen J.A."/>
            <person name="Markowitz V."/>
            <person name="Hugenholtz P."/>
            <person name="Kyrpides N.C."/>
            <person name="Klenk H.P."/>
            <person name="Chen F."/>
        </authorList>
    </citation>
    <scope>NUCLEOTIDE SEQUENCE [LARGE SCALE GENOMIC DNA]</scope>
    <source>
        <strain evidence="14">ATCC 33386 / NCTC 11300</strain>
    </source>
</reference>
<evidence type="ECO:0000259" key="11">
    <source>
        <dbReference type="Pfam" id="PF00593"/>
    </source>
</evidence>
<reference evidence="14" key="1">
    <citation type="submission" date="2009-09" db="EMBL/GenBank/DDBJ databases">
        <title>The complete chromosome of Sebaldella termitidis ATCC 33386.</title>
        <authorList>
            <consortium name="US DOE Joint Genome Institute (JGI-PGF)"/>
            <person name="Lucas S."/>
            <person name="Copeland A."/>
            <person name="Lapidus A."/>
            <person name="Glavina del Rio T."/>
            <person name="Dalin E."/>
            <person name="Tice H."/>
            <person name="Bruce D."/>
            <person name="Goodwin L."/>
            <person name="Pitluck S."/>
            <person name="Kyrpides N."/>
            <person name="Mavromatis K."/>
            <person name="Ivanova N."/>
            <person name="Mikhailova N."/>
            <person name="Sims D."/>
            <person name="Meincke L."/>
            <person name="Brettin T."/>
            <person name="Detter J.C."/>
            <person name="Han C."/>
            <person name="Larimer F."/>
            <person name="Land M."/>
            <person name="Hauser L."/>
            <person name="Markowitz V."/>
            <person name="Cheng J.F."/>
            <person name="Hugenholtz P."/>
            <person name="Woyke T."/>
            <person name="Wu D."/>
            <person name="Eisen J.A."/>
        </authorList>
    </citation>
    <scope>NUCLEOTIDE SEQUENCE [LARGE SCALE GENOMIC DNA]</scope>
    <source>
        <strain evidence="14">ATCC 33386 / NCTC 11300</strain>
    </source>
</reference>
<keyword evidence="14" id="KW-1185">Reference proteome</keyword>
<dbReference type="Proteomes" id="UP000000845">
    <property type="component" value="Chromosome"/>
</dbReference>
<proteinExistence type="inferred from homology"/>
<dbReference type="Pfam" id="PF07715">
    <property type="entry name" value="Plug"/>
    <property type="match status" value="1"/>
</dbReference>
<dbReference type="CDD" id="cd01347">
    <property type="entry name" value="ligand_gated_channel"/>
    <property type="match status" value="1"/>
</dbReference>
<dbReference type="Gene3D" id="2.40.170.20">
    <property type="entry name" value="TonB-dependent receptor, beta-barrel domain"/>
    <property type="match status" value="1"/>
</dbReference>
<keyword evidence="3 8" id="KW-1134">Transmembrane beta strand</keyword>
<feature type="chain" id="PRO_5003020336" evidence="10">
    <location>
        <begin position="20"/>
        <end position="664"/>
    </location>
</feature>
<dbReference type="RefSeq" id="WP_012860051.1">
    <property type="nucleotide sequence ID" value="NC_013517.1"/>
</dbReference>
<feature type="domain" description="TonB-dependent receptor plug" evidence="12">
    <location>
        <begin position="46"/>
        <end position="153"/>
    </location>
</feature>
<keyword evidence="13" id="KW-0675">Receptor</keyword>
<accession>D1ANY1</accession>
<evidence type="ECO:0000256" key="4">
    <source>
        <dbReference type="ARBA" id="ARBA00022692"/>
    </source>
</evidence>
<dbReference type="SUPFAM" id="SSF56935">
    <property type="entry name" value="Porins"/>
    <property type="match status" value="1"/>
</dbReference>
<dbReference type="Pfam" id="PF00593">
    <property type="entry name" value="TonB_dep_Rec_b-barrel"/>
    <property type="match status" value="1"/>
</dbReference>
<dbReference type="GO" id="GO:0015344">
    <property type="term" value="F:siderophore uptake transmembrane transporter activity"/>
    <property type="evidence" value="ECO:0007669"/>
    <property type="project" value="TreeGrafter"/>
</dbReference>
<dbReference type="PANTHER" id="PTHR30069:SF27">
    <property type="entry name" value="BLL4766 PROTEIN"/>
    <property type="match status" value="1"/>
</dbReference>
<evidence type="ECO:0000256" key="8">
    <source>
        <dbReference type="PROSITE-ProRule" id="PRU01360"/>
    </source>
</evidence>
<evidence type="ECO:0000313" key="13">
    <source>
        <dbReference type="EMBL" id="ACZ07455.1"/>
    </source>
</evidence>
<dbReference type="InterPro" id="IPR000531">
    <property type="entry name" value="Beta-barrel_TonB"/>
</dbReference>
<feature type="domain" description="TonB-dependent receptor-like beta-barrel" evidence="11">
    <location>
        <begin position="225"/>
        <end position="628"/>
    </location>
</feature>
<dbReference type="AlphaFoldDB" id="D1ANY1"/>
<dbReference type="InterPro" id="IPR039426">
    <property type="entry name" value="TonB-dep_rcpt-like"/>
</dbReference>
<comment type="subcellular location">
    <subcellularLocation>
        <location evidence="1 8">Cell outer membrane</location>
        <topology evidence="1 8">Multi-pass membrane protein</topology>
    </subcellularLocation>
</comment>
<dbReference type="PANTHER" id="PTHR30069">
    <property type="entry name" value="TONB-DEPENDENT OUTER MEMBRANE RECEPTOR"/>
    <property type="match status" value="1"/>
</dbReference>
<keyword evidence="6 8" id="KW-0472">Membrane</keyword>
<dbReference type="PROSITE" id="PS52016">
    <property type="entry name" value="TONB_DEPENDENT_REC_3"/>
    <property type="match status" value="1"/>
</dbReference>
<dbReference type="HOGENOM" id="CLU_008287_18_3_0"/>
<keyword evidence="7 8" id="KW-0998">Cell outer membrane</keyword>
<protein>
    <submittedName>
        <fullName evidence="13">TonB-dependent receptor plug</fullName>
    </submittedName>
</protein>
<evidence type="ECO:0000256" key="7">
    <source>
        <dbReference type="ARBA" id="ARBA00023237"/>
    </source>
</evidence>
<comment type="similarity">
    <text evidence="8 9">Belongs to the TonB-dependent receptor family.</text>
</comment>
<evidence type="ECO:0000256" key="1">
    <source>
        <dbReference type="ARBA" id="ARBA00004571"/>
    </source>
</evidence>
<dbReference type="eggNOG" id="COG4206">
    <property type="taxonomic scope" value="Bacteria"/>
</dbReference>
<keyword evidence="2 8" id="KW-0813">Transport</keyword>
<organism evidence="13 14">
    <name type="scientific">Sebaldella termitidis (strain ATCC 33386 / NCTC 11300)</name>
    <dbReference type="NCBI Taxonomy" id="526218"/>
    <lineage>
        <taxon>Bacteria</taxon>
        <taxon>Fusobacteriati</taxon>
        <taxon>Fusobacteriota</taxon>
        <taxon>Fusobacteriia</taxon>
        <taxon>Fusobacteriales</taxon>
        <taxon>Leptotrichiaceae</taxon>
        <taxon>Sebaldella</taxon>
    </lineage>
</organism>
<dbReference type="InterPro" id="IPR012910">
    <property type="entry name" value="Plug_dom"/>
</dbReference>
<dbReference type="EMBL" id="CP001739">
    <property type="protein sequence ID" value="ACZ07455.1"/>
    <property type="molecule type" value="Genomic_DNA"/>
</dbReference>
<evidence type="ECO:0000259" key="12">
    <source>
        <dbReference type="Pfam" id="PF07715"/>
    </source>
</evidence>
<evidence type="ECO:0000256" key="3">
    <source>
        <dbReference type="ARBA" id="ARBA00022452"/>
    </source>
</evidence>
<feature type="signal peptide" evidence="10">
    <location>
        <begin position="1"/>
        <end position="19"/>
    </location>
</feature>
<keyword evidence="10" id="KW-0732">Signal</keyword>
<evidence type="ECO:0000256" key="6">
    <source>
        <dbReference type="ARBA" id="ARBA00023136"/>
    </source>
</evidence>
<evidence type="ECO:0000256" key="10">
    <source>
        <dbReference type="SAM" id="SignalP"/>
    </source>
</evidence>